<keyword evidence="4" id="KW-0456">Lyase</keyword>
<comment type="similarity">
    <text evidence="1">Belongs to the Gfa family.</text>
</comment>
<dbReference type="AlphaFoldDB" id="A0AAN6TYE0"/>
<keyword evidence="7" id="KW-1185">Reference proteome</keyword>
<evidence type="ECO:0000256" key="1">
    <source>
        <dbReference type="ARBA" id="ARBA00005495"/>
    </source>
</evidence>
<reference evidence="6" key="1">
    <citation type="journal article" date="2023" name="Mol. Phylogenet. Evol.">
        <title>Genome-scale phylogeny and comparative genomics of the fungal order Sordariales.</title>
        <authorList>
            <person name="Hensen N."/>
            <person name="Bonometti L."/>
            <person name="Westerberg I."/>
            <person name="Brannstrom I.O."/>
            <person name="Guillou S."/>
            <person name="Cros-Aarteil S."/>
            <person name="Calhoun S."/>
            <person name="Haridas S."/>
            <person name="Kuo A."/>
            <person name="Mondo S."/>
            <person name="Pangilinan J."/>
            <person name="Riley R."/>
            <person name="LaButti K."/>
            <person name="Andreopoulos B."/>
            <person name="Lipzen A."/>
            <person name="Chen C."/>
            <person name="Yan M."/>
            <person name="Daum C."/>
            <person name="Ng V."/>
            <person name="Clum A."/>
            <person name="Steindorff A."/>
            <person name="Ohm R.A."/>
            <person name="Martin F."/>
            <person name="Silar P."/>
            <person name="Natvig D.O."/>
            <person name="Lalanne C."/>
            <person name="Gautier V."/>
            <person name="Ament-Velasquez S.L."/>
            <person name="Kruys A."/>
            <person name="Hutchinson M.I."/>
            <person name="Powell A.J."/>
            <person name="Barry K."/>
            <person name="Miller A.N."/>
            <person name="Grigoriev I.V."/>
            <person name="Debuchy R."/>
            <person name="Gladieux P."/>
            <person name="Hiltunen Thoren M."/>
            <person name="Johannesson H."/>
        </authorList>
    </citation>
    <scope>NUCLEOTIDE SEQUENCE</scope>
    <source>
        <strain evidence="6">CBS 731.68</strain>
    </source>
</reference>
<accession>A0AAN6TYE0</accession>
<evidence type="ECO:0000256" key="4">
    <source>
        <dbReference type="ARBA" id="ARBA00023239"/>
    </source>
</evidence>
<dbReference type="SUPFAM" id="SSF51316">
    <property type="entry name" value="Mss4-like"/>
    <property type="match status" value="1"/>
</dbReference>
<name>A0AAN6TYE0_9PEZI</name>
<dbReference type="Gene3D" id="3.90.1590.10">
    <property type="entry name" value="glutathione-dependent formaldehyde- activating enzyme (gfa)"/>
    <property type="match status" value="1"/>
</dbReference>
<comment type="caution">
    <text evidence="6">The sequence shown here is derived from an EMBL/GenBank/DDBJ whole genome shotgun (WGS) entry which is preliminary data.</text>
</comment>
<sequence length="221" mass="25053">MAFDVLNVPPMAAECTRLGTEVISAAQTIGSDISVAQLEIPTILIFEFLSENNKSARTATQIAIRRAYFAAQPRTHYLLEQQQIMAIHMQGRCVCNKLQYSLHLNSPEAARTTLCHCSSCRRAFGTNYGLTAKVPLEAFKYENGSPKMYKQKNGVTREFCDSCGAYICEYGEEAADKFRYIMWGSLDEPEKVPPKGEFFCKNRPDWMPELEGVFHKREIKE</sequence>
<dbReference type="GO" id="GO:0046872">
    <property type="term" value="F:metal ion binding"/>
    <property type="evidence" value="ECO:0007669"/>
    <property type="project" value="UniProtKB-KW"/>
</dbReference>
<dbReference type="PANTHER" id="PTHR33337">
    <property type="entry name" value="GFA DOMAIN-CONTAINING PROTEIN"/>
    <property type="match status" value="1"/>
</dbReference>
<evidence type="ECO:0000256" key="2">
    <source>
        <dbReference type="ARBA" id="ARBA00022723"/>
    </source>
</evidence>
<dbReference type="EMBL" id="MU853231">
    <property type="protein sequence ID" value="KAK4122101.1"/>
    <property type="molecule type" value="Genomic_DNA"/>
</dbReference>
<gene>
    <name evidence="6" type="ORF">N657DRAFT_672736</name>
</gene>
<evidence type="ECO:0000259" key="5">
    <source>
        <dbReference type="PROSITE" id="PS51891"/>
    </source>
</evidence>
<feature type="domain" description="CENP-V/GFA" evidence="5">
    <location>
        <begin position="89"/>
        <end position="207"/>
    </location>
</feature>
<dbReference type="GO" id="GO:0016846">
    <property type="term" value="F:carbon-sulfur lyase activity"/>
    <property type="evidence" value="ECO:0007669"/>
    <property type="project" value="InterPro"/>
</dbReference>
<dbReference type="Pfam" id="PF04828">
    <property type="entry name" value="GFA"/>
    <property type="match status" value="1"/>
</dbReference>
<dbReference type="Proteomes" id="UP001302602">
    <property type="component" value="Unassembled WGS sequence"/>
</dbReference>
<dbReference type="InterPro" id="IPR006913">
    <property type="entry name" value="CENP-V/GFA"/>
</dbReference>
<dbReference type="PANTHER" id="PTHR33337:SF40">
    <property type="entry name" value="CENP-V_GFA DOMAIN-CONTAINING PROTEIN-RELATED"/>
    <property type="match status" value="1"/>
</dbReference>
<dbReference type="RefSeq" id="XP_062645872.1">
    <property type="nucleotide sequence ID" value="XM_062795652.1"/>
</dbReference>
<keyword evidence="2" id="KW-0479">Metal-binding</keyword>
<protein>
    <submittedName>
        <fullName evidence="6">DUF636-domain-containing protein</fullName>
    </submittedName>
</protein>
<proteinExistence type="inferred from homology"/>
<evidence type="ECO:0000313" key="6">
    <source>
        <dbReference type="EMBL" id="KAK4122101.1"/>
    </source>
</evidence>
<evidence type="ECO:0000256" key="3">
    <source>
        <dbReference type="ARBA" id="ARBA00022833"/>
    </source>
</evidence>
<dbReference type="InterPro" id="IPR011057">
    <property type="entry name" value="Mss4-like_sf"/>
</dbReference>
<dbReference type="PROSITE" id="PS51891">
    <property type="entry name" value="CENP_V_GFA"/>
    <property type="match status" value="1"/>
</dbReference>
<keyword evidence="3" id="KW-0862">Zinc</keyword>
<evidence type="ECO:0000313" key="7">
    <source>
        <dbReference type="Proteomes" id="UP001302602"/>
    </source>
</evidence>
<dbReference type="GeneID" id="87832420"/>
<organism evidence="6 7">
    <name type="scientific">Parathielavia appendiculata</name>
    <dbReference type="NCBI Taxonomy" id="2587402"/>
    <lineage>
        <taxon>Eukaryota</taxon>
        <taxon>Fungi</taxon>
        <taxon>Dikarya</taxon>
        <taxon>Ascomycota</taxon>
        <taxon>Pezizomycotina</taxon>
        <taxon>Sordariomycetes</taxon>
        <taxon>Sordariomycetidae</taxon>
        <taxon>Sordariales</taxon>
        <taxon>Chaetomiaceae</taxon>
        <taxon>Parathielavia</taxon>
    </lineage>
</organism>
<reference evidence="6" key="2">
    <citation type="submission" date="2023-05" db="EMBL/GenBank/DDBJ databases">
        <authorList>
            <consortium name="Lawrence Berkeley National Laboratory"/>
            <person name="Steindorff A."/>
            <person name="Hensen N."/>
            <person name="Bonometti L."/>
            <person name="Westerberg I."/>
            <person name="Brannstrom I.O."/>
            <person name="Guillou S."/>
            <person name="Cros-Aarteil S."/>
            <person name="Calhoun S."/>
            <person name="Haridas S."/>
            <person name="Kuo A."/>
            <person name="Mondo S."/>
            <person name="Pangilinan J."/>
            <person name="Riley R."/>
            <person name="Labutti K."/>
            <person name="Andreopoulos B."/>
            <person name="Lipzen A."/>
            <person name="Chen C."/>
            <person name="Yanf M."/>
            <person name="Daum C."/>
            <person name="Ng V."/>
            <person name="Clum A."/>
            <person name="Ohm R."/>
            <person name="Martin F."/>
            <person name="Silar P."/>
            <person name="Natvig D."/>
            <person name="Lalanne C."/>
            <person name="Gautier V."/>
            <person name="Ament-Velasquez S.L."/>
            <person name="Kruys A."/>
            <person name="Hutchinson M.I."/>
            <person name="Powell A.J."/>
            <person name="Barry K."/>
            <person name="Miller A.N."/>
            <person name="Grigoriev I.V."/>
            <person name="Debuchy R."/>
            <person name="Gladieux P."/>
            <person name="Thoren M.H."/>
            <person name="Johannesson H."/>
        </authorList>
    </citation>
    <scope>NUCLEOTIDE SEQUENCE</scope>
    <source>
        <strain evidence="6">CBS 731.68</strain>
    </source>
</reference>